<keyword evidence="2" id="KW-1185">Reference proteome</keyword>
<dbReference type="Proteomes" id="UP001432360">
    <property type="component" value="Chromosome"/>
</dbReference>
<evidence type="ECO:0000313" key="2">
    <source>
        <dbReference type="Proteomes" id="UP001432360"/>
    </source>
</evidence>
<dbReference type="EMBL" id="CP133148">
    <property type="protein sequence ID" value="WVT05370.1"/>
    <property type="molecule type" value="Genomic_DNA"/>
</dbReference>
<organism evidence="1 2">
    <name type="scientific">Sinorhizobium chiapasense</name>
    <dbReference type="NCBI Taxonomy" id="501572"/>
    <lineage>
        <taxon>Bacteria</taxon>
        <taxon>Pseudomonadati</taxon>
        <taxon>Pseudomonadota</taxon>
        <taxon>Alphaproteobacteria</taxon>
        <taxon>Hyphomicrobiales</taxon>
        <taxon>Rhizobiaceae</taxon>
        <taxon>Sinorhizobium/Ensifer group</taxon>
        <taxon>Sinorhizobium</taxon>
    </lineage>
</organism>
<proteinExistence type="predicted"/>
<gene>
    <name evidence="1" type="ORF">RB548_08280</name>
</gene>
<reference evidence="1" key="1">
    <citation type="submission" date="2023-08" db="EMBL/GenBank/DDBJ databases">
        <title>Complete genome sequence of Sinorhizobium chiapanecum ITTG S70 isolated from Acaciella angustissima nodules in Chiapas-Mexico.</title>
        <authorList>
            <person name="Rincon-Rosales R."/>
            <person name="Rogel M.A."/>
            <person name="Rincon-Medina C.I."/>
            <person name="Guerrero G."/>
            <person name="Manzano-Gomez L.A."/>
            <person name="Lopez-Lopez A."/>
            <person name="Rincon Molina F.A."/>
            <person name="Martinez-Romero E."/>
        </authorList>
    </citation>
    <scope>NUCLEOTIDE SEQUENCE</scope>
    <source>
        <strain evidence="1">ITTG S70</strain>
    </source>
</reference>
<name>A0ABZ2BFT2_9HYPH</name>
<accession>A0ABZ2BFT2</accession>
<evidence type="ECO:0000313" key="1">
    <source>
        <dbReference type="EMBL" id="WVT05370.1"/>
    </source>
</evidence>
<sequence length="60" mass="6753">MYQKPFAAALTGVSHGARPAVVDWLANLLEERALNPRRRRLLQQELALAATPTNPFRKVK</sequence>
<dbReference type="RefSeq" id="WP_331374451.1">
    <property type="nucleotide sequence ID" value="NZ_CP133148.1"/>
</dbReference>
<protein>
    <submittedName>
        <fullName evidence="1">Uncharacterized protein</fullName>
    </submittedName>
</protein>